<dbReference type="InterPro" id="IPR050846">
    <property type="entry name" value="TLCD"/>
</dbReference>
<feature type="transmembrane region" description="Helical" evidence="7">
    <location>
        <begin position="23"/>
        <end position="46"/>
    </location>
</feature>
<reference evidence="9 10" key="1">
    <citation type="submission" date="2014-02" db="EMBL/GenBank/DDBJ databases">
        <title>Single nucleus genome sequencing reveals high similarity among nuclei of an endomycorrhizal fungus.</title>
        <authorList>
            <person name="Lin K."/>
            <person name="Geurts R."/>
            <person name="Zhang Z."/>
            <person name="Limpens E."/>
            <person name="Saunders D.G."/>
            <person name="Mu D."/>
            <person name="Pang E."/>
            <person name="Cao H."/>
            <person name="Cha H."/>
            <person name="Lin T."/>
            <person name="Zhou Q."/>
            <person name="Shang Y."/>
            <person name="Li Y."/>
            <person name="Ivanov S."/>
            <person name="Sharma T."/>
            <person name="Velzen R.V."/>
            <person name="Ruijter N.D."/>
            <person name="Aanen D.K."/>
            <person name="Win J."/>
            <person name="Kamoun S."/>
            <person name="Bisseling T."/>
            <person name="Huang S."/>
        </authorList>
    </citation>
    <scope>NUCLEOTIDE SEQUENCE [LARGE SCALE GENOMIC DNA]</scope>
    <source>
        <strain evidence="10">DAOM197198w</strain>
    </source>
</reference>
<comment type="caution">
    <text evidence="9">The sequence shown here is derived from an EMBL/GenBank/DDBJ whole genome shotgun (WGS) entry which is preliminary data.</text>
</comment>
<feature type="transmembrane region" description="Helical" evidence="7">
    <location>
        <begin position="221"/>
        <end position="246"/>
    </location>
</feature>
<gene>
    <name evidence="9" type="ORF">RirG_159450</name>
</gene>
<feature type="domain" description="TLC" evidence="8">
    <location>
        <begin position="60"/>
        <end position="257"/>
    </location>
</feature>
<dbReference type="GO" id="GO:0005783">
    <property type="term" value="C:endoplasmic reticulum"/>
    <property type="evidence" value="ECO:0007669"/>
    <property type="project" value="TreeGrafter"/>
</dbReference>
<dbReference type="SMART" id="SM00724">
    <property type="entry name" value="TLC"/>
    <property type="match status" value="1"/>
</dbReference>
<dbReference type="EMBL" id="JEMT01024603">
    <property type="protein sequence ID" value="EXX62689.1"/>
    <property type="molecule type" value="Genomic_DNA"/>
</dbReference>
<dbReference type="Proteomes" id="UP000022910">
    <property type="component" value="Unassembled WGS sequence"/>
</dbReference>
<feature type="region of interest" description="Disordered" evidence="6">
    <location>
        <begin position="263"/>
        <end position="285"/>
    </location>
</feature>
<evidence type="ECO:0000259" key="8">
    <source>
        <dbReference type="PROSITE" id="PS50922"/>
    </source>
</evidence>
<evidence type="ECO:0000313" key="9">
    <source>
        <dbReference type="EMBL" id="EXX62689.1"/>
    </source>
</evidence>
<evidence type="ECO:0000256" key="2">
    <source>
        <dbReference type="ARBA" id="ARBA00022692"/>
    </source>
</evidence>
<evidence type="ECO:0000313" key="10">
    <source>
        <dbReference type="Proteomes" id="UP000022910"/>
    </source>
</evidence>
<evidence type="ECO:0000256" key="6">
    <source>
        <dbReference type="SAM" id="MobiDB-lite"/>
    </source>
</evidence>
<feature type="transmembrane region" description="Helical" evidence="7">
    <location>
        <begin position="99"/>
        <end position="116"/>
    </location>
</feature>
<dbReference type="Pfam" id="PF03798">
    <property type="entry name" value="TRAM_LAG1_CLN8"/>
    <property type="match status" value="1"/>
</dbReference>
<dbReference type="PANTHER" id="PTHR13439:SF0">
    <property type="entry name" value="TOPOISOMERASE I DAMAGE AFFECTED PROTEIN 4"/>
    <property type="match status" value="1"/>
</dbReference>
<dbReference type="HOGENOM" id="CLU_034597_0_1_1"/>
<accession>A0A015K5I2</accession>
<feature type="compositionally biased region" description="Basic and acidic residues" evidence="6">
    <location>
        <begin position="272"/>
        <end position="285"/>
    </location>
</feature>
<keyword evidence="3 7" id="KW-1133">Transmembrane helix</keyword>
<evidence type="ECO:0000256" key="3">
    <source>
        <dbReference type="ARBA" id="ARBA00022989"/>
    </source>
</evidence>
<proteinExistence type="predicted"/>
<keyword evidence="2 5" id="KW-0812">Transmembrane</keyword>
<comment type="subcellular location">
    <subcellularLocation>
        <location evidence="1">Membrane</location>
        <topology evidence="1">Multi-pass membrane protein</topology>
    </subcellularLocation>
</comment>
<organism evidence="9 10">
    <name type="scientific">Rhizophagus irregularis (strain DAOM 197198w)</name>
    <name type="common">Glomus intraradices</name>
    <dbReference type="NCBI Taxonomy" id="1432141"/>
    <lineage>
        <taxon>Eukaryota</taxon>
        <taxon>Fungi</taxon>
        <taxon>Fungi incertae sedis</taxon>
        <taxon>Mucoromycota</taxon>
        <taxon>Glomeromycotina</taxon>
        <taxon>Glomeromycetes</taxon>
        <taxon>Glomerales</taxon>
        <taxon>Glomeraceae</taxon>
        <taxon>Rhizophagus</taxon>
    </lineage>
</organism>
<sequence length="285" mass="33118">MGENQPLLFESFFNSISLPKLTYHWHVLLLSTFTCNVTVVFSRLISSYLFPKTYNNLQGLKKLNWDIHFVSMVHCLLIVLLSIPIFWDEELIKDKVFGYDNYAGNVYSIACGYFLWDALVSLYHVREFGIGFVLHGTCCFGVFLFAYRPFLNYYGAVFLMFEISTPFLNIHWFMDKLGLTGTLPQLINGVCLLTSFFCARIIFGFYMSYHTFQSVLQVIDQIPLFLCVVYGTANIILNCLNVYWFVKMIEALLKRFDKTGEKKHHKHHHHNDGKSIKSDGKTKKL</sequence>
<dbReference type="STRING" id="1432141.A0A015K5I2"/>
<dbReference type="PROSITE" id="PS50922">
    <property type="entry name" value="TLC"/>
    <property type="match status" value="1"/>
</dbReference>
<dbReference type="PANTHER" id="PTHR13439">
    <property type="entry name" value="CT120 PROTEIN"/>
    <property type="match status" value="1"/>
</dbReference>
<evidence type="ECO:0000256" key="4">
    <source>
        <dbReference type="ARBA" id="ARBA00023136"/>
    </source>
</evidence>
<dbReference type="GO" id="GO:0055088">
    <property type="term" value="P:lipid homeostasis"/>
    <property type="evidence" value="ECO:0007669"/>
    <property type="project" value="TreeGrafter"/>
</dbReference>
<dbReference type="AlphaFoldDB" id="A0A015K5I2"/>
<feature type="transmembrane region" description="Helical" evidence="7">
    <location>
        <begin position="67"/>
        <end position="87"/>
    </location>
</feature>
<feature type="transmembrane region" description="Helical" evidence="7">
    <location>
        <begin position="186"/>
        <end position="209"/>
    </location>
</feature>
<keyword evidence="10" id="KW-1185">Reference proteome</keyword>
<evidence type="ECO:0000256" key="1">
    <source>
        <dbReference type="ARBA" id="ARBA00004141"/>
    </source>
</evidence>
<dbReference type="OMA" id="HANNHTD"/>
<evidence type="ECO:0000256" key="7">
    <source>
        <dbReference type="SAM" id="Phobius"/>
    </source>
</evidence>
<name>A0A015K5I2_RHIIW</name>
<feature type="transmembrane region" description="Helical" evidence="7">
    <location>
        <begin position="128"/>
        <end position="147"/>
    </location>
</feature>
<dbReference type="OrthoDB" id="10266980at2759"/>
<protein>
    <submittedName>
        <fullName evidence="9">Tda4p</fullName>
    </submittedName>
</protein>
<dbReference type="InterPro" id="IPR006634">
    <property type="entry name" value="TLC-dom"/>
</dbReference>
<evidence type="ECO:0000256" key="5">
    <source>
        <dbReference type="PROSITE-ProRule" id="PRU00205"/>
    </source>
</evidence>
<keyword evidence="4 5" id="KW-0472">Membrane</keyword>
<feature type="transmembrane region" description="Helical" evidence="7">
    <location>
        <begin position="153"/>
        <end position="174"/>
    </location>
</feature>
<dbReference type="GO" id="GO:0016020">
    <property type="term" value="C:membrane"/>
    <property type="evidence" value="ECO:0007669"/>
    <property type="project" value="UniProtKB-SubCell"/>
</dbReference>